<evidence type="ECO:0000259" key="5">
    <source>
        <dbReference type="PROSITE" id="PS51464"/>
    </source>
</evidence>
<dbReference type="SUPFAM" id="SSF46689">
    <property type="entry name" value="Homeodomain-like"/>
    <property type="match status" value="1"/>
</dbReference>
<evidence type="ECO:0000256" key="3">
    <source>
        <dbReference type="ARBA" id="ARBA00023163"/>
    </source>
</evidence>
<reference evidence="6" key="1">
    <citation type="journal article" date="2015" name="Proc. Natl. Acad. Sci. U.S.A.">
        <title>Bacterial clade with the ribosomal RNA operon on a small plasmid rather than the chromosome.</title>
        <authorList>
            <person name="Anda M."/>
            <person name="Ohtsubo Y."/>
            <person name="Okubo T."/>
            <person name="Sugawara M."/>
            <person name="Nagata Y."/>
            <person name="Tsuda M."/>
            <person name="Minamisawa K."/>
            <person name="Mitsui H."/>
        </authorList>
    </citation>
    <scope>NUCLEOTIDE SEQUENCE</scope>
    <source>
        <strain evidence="6">JCM 14755</strain>
    </source>
</reference>
<dbReference type="EMBL" id="LC066377">
    <property type="protein sequence ID" value="BAT28826.1"/>
    <property type="molecule type" value="Genomic_DNA"/>
</dbReference>
<sequence length="294" mass="32340">MSNQADTIITGRNVLETMRMMRPDLRKSDRRVADAILENPHRFLNATVAETAELAEVSQPTVIRFCSAIGCEGYKDFKIRLAQSLALGTPATQSAIAEEDGPQEVVAKIFDYTMTSLDWARHHLDITQMNAAVELILTARSVEIFGFGASAIVAQDLQQKFPLLGVPCHATMDSHQQLMAASMLRPGDVAVAISNTGATLSIVELARLAREQGAKVIAITGASHTALANYSDIILNVETLDNTDIYTPTTSRIAALVVVDILSTLVARRLGRVESQRLIRMKRYLSQMRKNQWF</sequence>
<evidence type="ECO:0000259" key="4">
    <source>
        <dbReference type="PROSITE" id="PS51071"/>
    </source>
</evidence>
<dbReference type="Pfam" id="PF01380">
    <property type="entry name" value="SIS"/>
    <property type="match status" value="1"/>
</dbReference>
<dbReference type="InterPro" id="IPR001347">
    <property type="entry name" value="SIS_dom"/>
</dbReference>
<dbReference type="InterPro" id="IPR009057">
    <property type="entry name" value="Homeodomain-like_sf"/>
</dbReference>
<name>A0A0P0Z3Y8_9HYPH</name>
<keyword evidence="1" id="KW-0805">Transcription regulation</keyword>
<dbReference type="GO" id="GO:0003677">
    <property type="term" value="F:DNA binding"/>
    <property type="evidence" value="ECO:0007669"/>
    <property type="project" value="UniProtKB-KW"/>
</dbReference>
<evidence type="ECO:0000313" key="6">
    <source>
        <dbReference type="EMBL" id="BAT28826.1"/>
    </source>
</evidence>
<dbReference type="GO" id="GO:1901135">
    <property type="term" value="P:carbohydrate derivative metabolic process"/>
    <property type="evidence" value="ECO:0007669"/>
    <property type="project" value="InterPro"/>
</dbReference>
<keyword evidence="2" id="KW-0238">DNA-binding</keyword>
<dbReference type="GO" id="GO:0097367">
    <property type="term" value="F:carbohydrate derivative binding"/>
    <property type="evidence" value="ECO:0007669"/>
    <property type="project" value="InterPro"/>
</dbReference>
<accession>A0A0P0Z3Y8</accession>
<dbReference type="GO" id="GO:0003700">
    <property type="term" value="F:DNA-binding transcription factor activity"/>
    <property type="evidence" value="ECO:0007669"/>
    <property type="project" value="InterPro"/>
</dbReference>
<dbReference type="SUPFAM" id="SSF53697">
    <property type="entry name" value="SIS domain"/>
    <property type="match status" value="1"/>
</dbReference>
<feature type="domain" description="HTH rpiR-type" evidence="4">
    <location>
        <begin position="12"/>
        <end position="88"/>
    </location>
</feature>
<proteinExistence type="predicted"/>
<dbReference type="PANTHER" id="PTHR30514:SF1">
    <property type="entry name" value="HTH-TYPE TRANSCRIPTIONAL REGULATOR HEXR-RELATED"/>
    <property type="match status" value="1"/>
</dbReference>
<dbReference type="PROSITE" id="PS51071">
    <property type="entry name" value="HTH_RPIR"/>
    <property type="match status" value="1"/>
</dbReference>
<protein>
    <submittedName>
        <fullName evidence="6">RpiR family transcriptional regulator</fullName>
    </submittedName>
</protein>
<dbReference type="PROSITE" id="PS51464">
    <property type="entry name" value="SIS"/>
    <property type="match status" value="1"/>
</dbReference>
<dbReference type="Gene3D" id="3.40.50.10490">
    <property type="entry name" value="Glucose-6-phosphate isomerase like protein, domain 1"/>
    <property type="match status" value="1"/>
</dbReference>
<evidence type="ECO:0000256" key="2">
    <source>
        <dbReference type="ARBA" id="ARBA00023125"/>
    </source>
</evidence>
<dbReference type="PANTHER" id="PTHR30514">
    <property type="entry name" value="GLUCOKINASE"/>
    <property type="match status" value="1"/>
</dbReference>
<dbReference type="InterPro" id="IPR047640">
    <property type="entry name" value="RpiR-like"/>
</dbReference>
<feature type="domain" description="SIS" evidence="5">
    <location>
        <begin position="132"/>
        <end position="272"/>
    </location>
</feature>
<dbReference type="AlphaFoldDB" id="A0A0P0Z3Y8"/>
<dbReference type="CDD" id="cd05013">
    <property type="entry name" value="SIS_RpiR"/>
    <property type="match status" value="1"/>
</dbReference>
<dbReference type="RefSeq" id="WP_062229161.1">
    <property type="nucleotide sequence ID" value="NZ_BBWR01000018.1"/>
</dbReference>
<dbReference type="Pfam" id="PF01418">
    <property type="entry name" value="HTH_6"/>
    <property type="match status" value="1"/>
</dbReference>
<dbReference type="InterPro" id="IPR000281">
    <property type="entry name" value="HTH_RpiR"/>
</dbReference>
<dbReference type="InterPro" id="IPR046348">
    <property type="entry name" value="SIS_dom_sf"/>
</dbReference>
<dbReference type="OrthoDB" id="8582409at2"/>
<evidence type="ECO:0000256" key="1">
    <source>
        <dbReference type="ARBA" id="ARBA00023015"/>
    </source>
</evidence>
<dbReference type="InterPro" id="IPR035472">
    <property type="entry name" value="RpiR-like_SIS"/>
</dbReference>
<organism evidence="6">
    <name type="scientific">Aureimonas frigidaquae</name>
    <dbReference type="NCBI Taxonomy" id="424757"/>
    <lineage>
        <taxon>Bacteria</taxon>
        <taxon>Pseudomonadati</taxon>
        <taxon>Pseudomonadota</taxon>
        <taxon>Alphaproteobacteria</taxon>
        <taxon>Hyphomicrobiales</taxon>
        <taxon>Aurantimonadaceae</taxon>
        <taxon>Aureimonas</taxon>
    </lineage>
</organism>
<keyword evidence="3" id="KW-0804">Transcription</keyword>
<dbReference type="InterPro" id="IPR036388">
    <property type="entry name" value="WH-like_DNA-bd_sf"/>
</dbReference>
<dbReference type="Gene3D" id="1.10.10.10">
    <property type="entry name" value="Winged helix-like DNA-binding domain superfamily/Winged helix DNA-binding domain"/>
    <property type="match status" value="1"/>
</dbReference>